<dbReference type="InterPro" id="IPR024983">
    <property type="entry name" value="CHAT_dom"/>
</dbReference>
<evidence type="ECO:0000259" key="2">
    <source>
        <dbReference type="Pfam" id="PF12770"/>
    </source>
</evidence>
<dbReference type="AlphaFoldDB" id="A0A2H3D721"/>
<evidence type="ECO:0000313" key="4">
    <source>
        <dbReference type="Proteomes" id="UP000217790"/>
    </source>
</evidence>
<accession>A0A2H3D721</accession>
<dbReference type="OMA" id="MWEMIDE"/>
<protein>
    <recommendedName>
        <fullName evidence="2">CHAT domain-containing protein</fullName>
    </recommendedName>
</protein>
<feature type="signal peptide" evidence="1">
    <location>
        <begin position="1"/>
        <end position="18"/>
    </location>
</feature>
<sequence>MISLAAVIQAIGYRCVIATLWTMADADGPVLTREFYGYLLQHGIAHVDFQKSAMALHNAVKAMRDRGSPLNVRVRPSTLASDAA</sequence>
<dbReference type="InParanoid" id="A0A2H3D721"/>
<dbReference type="Proteomes" id="UP000217790">
    <property type="component" value="Unassembled WGS sequence"/>
</dbReference>
<feature type="non-terminal residue" evidence="3">
    <location>
        <position position="84"/>
    </location>
</feature>
<dbReference type="OrthoDB" id="9991317at2759"/>
<evidence type="ECO:0000313" key="3">
    <source>
        <dbReference type="EMBL" id="PBK87222.1"/>
    </source>
</evidence>
<evidence type="ECO:0000256" key="1">
    <source>
        <dbReference type="SAM" id="SignalP"/>
    </source>
</evidence>
<dbReference type="EMBL" id="KZ293679">
    <property type="protein sequence ID" value="PBK87222.1"/>
    <property type="molecule type" value="Genomic_DNA"/>
</dbReference>
<name>A0A2H3D721_ARMGA</name>
<organism evidence="3 4">
    <name type="scientific">Armillaria gallica</name>
    <name type="common">Bulbous honey fungus</name>
    <name type="synonym">Armillaria bulbosa</name>
    <dbReference type="NCBI Taxonomy" id="47427"/>
    <lineage>
        <taxon>Eukaryota</taxon>
        <taxon>Fungi</taxon>
        <taxon>Dikarya</taxon>
        <taxon>Basidiomycota</taxon>
        <taxon>Agaricomycotina</taxon>
        <taxon>Agaricomycetes</taxon>
        <taxon>Agaricomycetidae</taxon>
        <taxon>Agaricales</taxon>
        <taxon>Marasmiineae</taxon>
        <taxon>Physalacriaceae</taxon>
        <taxon>Armillaria</taxon>
    </lineage>
</organism>
<dbReference type="Pfam" id="PF12770">
    <property type="entry name" value="CHAT"/>
    <property type="match status" value="1"/>
</dbReference>
<feature type="chain" id="PRO_5013635229" description="CHAT domain-containing protein" evidence="1">
    <location>
        <begin position="19"/>
        <end position="84"/>
    </location>
</feature>
<keyword evidence="4" id="KW-1185">Reference proteome</keyword>
<gene>
    <name evidence="3" type="ORF">ARMGADRAFT_461491</name>
</gene>
<feature type="domain" description="CHAT" evidence="2">
    <location>
        <begin position="1"/>
        <end position="66"/>
    </location>
</feature>
<proteinExistence type="predicted"/>
<keyword evidence="1" id="KW-0732">Signal</keyword>
<reference evidence="4" key="1">
    <citation type="journal article" date="2017" name="Nat. Ecol. Evol.">
        <title>Genome expansion and lineage-specific genetic innovations in the forest pathogenic fungi Armillaria.</title>
        <authorList>
            <person name="Sipos G."/>
            <person name="Prasanna A.N."/>
            <person name="Walter M.C."/>
            <person name="O'Connor E."/>
            <person name="Balint B."/>
            <person name="Krizsan K."/>
            <person name="Kiss B."/>
            <person name="Hess J."/>
            <person name="Varga T."/>
            <person name="Slot J."/>
            <person name="Riley R."/>
            <person name="Boka B."/>
            <person name="Rigling D."/>
            <person name="Barry K."/>
            <person name="Lee J."/>
            <person name="Mihaltcheva S."/>
            <person name="LaButti K."/>
            <person name="Lipzen A."/>
            <person name="Waldron R."/>
            <person name="Moloney N.M."/>
            <person name="Sperisen C."/>
            <person name="Kredics L."/>
            <person name="Vagvoelgyi C."/>
            <person name="Patrignani A."/>
            <person name="Fitzpatrick D."/>
            <person name="Nagy I."/>
            <person name="Doyle S."/>
            <person name="Anderson J.B."/>
            <person name="Grigoriev I.V."/>
            <person name="Gueldener U."/>
            <person name="Muensterkoetter M."/>
            <person name="Nagy L.G."/>
        </authorList>
    </citation>
    <scope>NUCLEOTIDE SEQUENCE [LARGE SCALE GENOMIC DNA]</scope>
    <source>
        <strain evidence="4">Ar21-2</strain>
    </source>
</reference>